<dbReference type="GO" id="GO:0005886">
    <property type="term" value="C:plasma membrane"/>
    <property type="evidence" value="ECO:0007669"/>
    <property type="project" value="TreeGrafter"/>
</dbReference>
<dbReference type="KEGG" id="glt:GlitD10_1179"/>
<evidence type="ECO:0000313" key="5">
    <source>
        <dbReference type="EMBL" id="APB33499.1"/>
    </source>
</evidence>
<keyword evidence="6" id="KW-1185">Reference proteome</keyword>
<dbReference type="InterPro" id="IPR001482">
    <property type="entry name" value="T2SS/T4SS_dom"/>
</dbReference>
<dbReference type="GO" id="GO:0005524">
    <property type="term" value="F:ATP binding"/>
    <property type="evidence" value="ECO:0007669"/>
    <property type="project" value="UniProtKB-KW"/>
</dbReference>
<comment type="similarity">
    <text evidence="1">Belongs to the GSP E family.</text>
</comment>
<dbReference type="Pfam" id="PF05157">
    <property type="entry name" value="MshEN"/>
    <property type="match status" value="1"/>
</dbReference>
<evidence type="ECO:0000313" key="6">
    <source>
        <dbReference type="Proteomes" id="UP000180235"/>
    </source>
</evidence>
<dbReference type="FunFam" id="3.40.50.300:FF:000398">
    <property type="entry name" value="Type IV pilus assembly ATPase PilB"/>
    <property type="match status" value="1"/>
</dbReference>
<dbReference type="AlphaFoldDB" id="A0A1J0AC45"/>
<evidence type="ECO:0000259" key="4">
    <source>
        <dbReference type="SMART" id="SM00382"/>
    </source>
</evidence>
<dbReference type="RefSeq" id="WP_071454077.1">
    <property type="nucleotide sequence ID" value="NZ_CP017675.1"/>
</dbReference>
<evidence type="ECO:0000256" key="1">
    <source>
        <dbReference type="ARBA" id="ARBA00006611"/>
    </source>
</evidence>
<reference evidence="5 6" key="1">
    <citation type="submission" date="2016-10" db="EMBL/GenBank/DDBJ databases">
        <title>Description of Gloeomargarita lithophora gen. nov., sp. nov., a thylakoid-bearing basal-branching cyanobacterium with intracellular carbonates, and proposal for Gloeomargaritales ord. nov.</title>
        <authorList>
            <person name="Moreira D."/>
            <person name="Tavera R."/>
            <person name="Benzerara K."/>
            <person name="Skouri-Panet F."/>
            <person name="Couradeau E."/>
            <person name="Gerard E."/>
            <person name="Loussert C."/>
            <person name="Novelo E."/>
            <person name="Zivanovic Y."/>
            <person name="Lopez-Garcia P."/>
        </authorList>
    </citation>
    <scope>NUCLEOTIDE SEQUENCE [LARGE SCALE GENOMIC DNA]</scope>
    <source>
        <strain evidence="5 6">D10</strain>
    </source>
</reference>
<dbReference type="SUPFAM" id="SSF160246">
    <property type="entry name" value="EspE N-terminal domain-like"/>
    <property type="match status" value="1"/>
</dbReference>
<evidence type="ECO:0000256" key="3">
    <source>
        <dbReference type="ARBA" id="ARBA00022840"/>
    </source>
</evidence>
<proteinExistence type="inferred from homology"/>
<organism evidence="5 6">
    <name type="scientific">Gloeomargarita lithophora Alchichica-D10</name>
    <dbReference type="NCBI Taxonomy" id="1188229"/>
    <lineage>
        <taxon>Bacteria</taxon>
        <taxon>Bacillati</taxon>
        <taxon>Cyanobacteriota</taxon>
        <taxon>Cyanophyceae</taxon>
        <taxon>Gloeomargaritales</taxon>
        <taxon>Gloeomargaritaceae</taxon>
        <taxon>Gloeomargarita</taxon>
    </lineage>
</organism>
<dbReference type="OrthoDB" id="568371at2"/>
<dbReference type="Gene3D" id="3.30.450.90">
    <property type="match status" value="1"/>
</dbReference>
<dbReference type="InterPro" id="IPR037257">
    <property type="entry name" value="T2SS_E_N_sf"/>
</dbReference>
<dbReference type="Gene3D" id="3.30.300.160">
    <property type="entry name" value="Type II secretion system, protein E, N-terminal domain"/>
    <property type="match status" value="1"/>
</dbReference>
<dbReference type="GO" id="GO:0016887">
    <property type="term" value="F:ATP hydrolysis activity"/>
    <property type="evidence" value="ECO:0007669"/>
    <property type="project" value="TreeGrafter"/>
</dbReference>
<sequence>MVNSPINARRALVTRQAGASPIVKDIIKAGVADRDQITKALQKSREEGRPLPDVLQELTGKALPAELVRQYKRQQLFELKVLFGVESLDPELNPISFPQMKELVDVLINLDTCRRHNFLPVARQEGDNPSLTVAMVNPDNLQALDELNRITRAKGLRLRRRVIAQEDFLHLINQYANELQASKLAGASQEAHIATDIDLSQYEQLEEAQDEAEMDLIDVLKGSEEAPIISLTNNILAKALSEGVSDIHVEPQEEFLRIRFRKDGVLRQGWENLPKQVIPAVTSRFKILANLDIAERRQPQDGRIRKIFQGRKIDFRVNTLPMRYGEKICMRILDNSSTQLGLDKLITDADTLNTVREMVKKPFGLILVTGPTGSGKTTTLYSCLSERNDPGVNISTAEDPIEYTLPGLTQVQVIREKGMNFAAILRAFLRQDPDVILVGETRDKETAKTAIEAALTGHLVLTTLHTNDAPSAVARLSEMEVESHMVSASLIGVLAQRLMRRVCSECRIPYSPGEEELARFGLTGSGHGLTYYRANSLNSDQIRQAKAQGQPICGKCNGGGYKGRCGVYEVMRVTERLQALITENAPTEVIKEIAVEEGMKTLLSYSLELVRQGLTTLEEVERVTFTDTGLESELKAKRKQGLICRSCHASLKPEWMECPYCLTPRFSE</sequence>
<keyword evidence="2" id="KW-0547">Nucleotide-binding</keyword>
<dbReference type="PANTHER" id="PTHR30258">
    <property type="entry name" value="TYPE II SECRETION SYSTEM PROTEIN GSPE-RELATED"/>
    <property type="match status" value="1"/>
</dbReference>
<name>A0A1J0AC45_9CYAN</name>
<dbReference type="Gene3D" id="3.40.50.300">
    <property type="entry name" value="P-loop containing nucleotide triphosphate hydrolases"/>
    <property type="match status" value="1"/>
</dbReference>
<gene>
    <name evidence="5" type="primary">pilB</name>
    <name evidence="5" type="ORF">GlitD10_1179</name>
</gene>
<dbReference type="InterPro" id="IPR007831">
    <property type="entry name" value="T2SS_GspE_N"/>
</dbReference>
<dbReference type="PANTHER" id="PTHR30258:SF2">
    <property type="entry name" value="COMG OPERON PROTEIN 1"/>
    <property type="match status" value="1"/>
</dbReference>
<accession>A0A1J0AC45</accession>
<dbReference type="EMBL" id="CP017675">
    <property type="protein sequence ID" value="APB33499.1"/>
    <property type="molecule type" value="Genomic_DNA"/>
</dbReference>
<dbReference type="Proteomes" id="UP000180235">
    <property type="component" value="Chromosome"/>
</dbReference>
<dbReference type="CDD" id="cd01129">
    <property type="entry name" value="PulE-GspE-like"/>
    <property type="match status" value="1"/>
</dbReference>
<dbReference type="SUPFAM" id="SSF52540">
    <property type="entry name" value="P-loop containing nucleoside triphosphate hydrolases"/>
    <property type="match status" value="1"/>
</dbReference>
<keyword evidence="3" id="KW-0067">ATP-binding</keyword>
<protein>
    <submittedName>
        <fullName evidence="5">Pilus assembly protein</fullName>
    </submittedName>
</protein>
<feature type="domain" description="AAA+ ATPase" evidence="4">
    <location>
        <begin position="362"/>
        <end position="514"/>
    </location>
</feature>
<dbReference type="InterPro" id="IPR003593">
    <property type="entry name" value="AAA+_ATPase"/>
</dbReference>
<dbReference type="InterPro" id="IPR027417">
    <property type="entry name" value="P-loop_NTPase"/>
</dbReference>
<evidence type="ECO:0000256" key="2">
    <source>
        <dbReference type="ARBA" id="ARBA00022741"/>
    </source>
</evidence>
<dbReference type="SMART" id="SM00382">
    <property type="entry name" value="AAA"/>
    <property type="match status" value="1"/>
</dbReference>
<dbReference type="STRING" id="1188229.GlitD10_1179"/>
<dbReference type="Pfam" id="PF00437">
    <property type="entry name" value="T2SSE"/>
    <property type="match status" value="1"/>
</dbReference>